<dbReference type="EMBL" id="CABFNS010000798">
    <property type="protein sequence ID" value="VUC29208.1"/>
    <property type="molecule type" value="Genomic_DNA"/>
</dbReference>
<feature type="compositionally biased region" description="Basic and acidic residues" evidence="1">
    <location>
        <begin position="377"/>
        <end position="387"/>
    </location>
</feature>
<evidence type="ECO:0000313" key="2">
    <source>
        <dbReference type="EMBL" id="VUC29208.1"/>
    </source>
</evidence>
<reference evidence="2 3" key="1">
    <citation type="submission" date="2019-06" db="EMBL/GenBank/DDBJ databases">
        <authorList>
            <person name="Broberg M."/>
        </authorList>
    </citation>
    <scope>NUCLEOTIDE SEQUENCE [LARGE SCALE GENOMIC DNA]</scope>
</reference>
<name>A0ABY6UDG9_BIOOC</name>
<organism evidence="2 3">
    <name type="scientific">Bionectria ochroleuca</name>
    <name type="common">Gliocladium roseum</name>
    <dbReference type="NCBI Taxonomy" id="29856"/>
    <lineage>
        <taxon>Eukaryota</taxon>
        <taxon>Fungi</taxon>
        <taxon>Dikarya</taxon>
        <taxon>Ascomycota</taxon>
        <taxon>Pezizomycotina</taxon>
        <taxon>Sordariomycetes</taxon>
        <taxon>Hypocreomycetidae</taxon>
        <taxon>Hypocreales</taxon>
        <taxon>Bionectriaceae</taxon>
        <taxon>Clonostachys</taxon>
    </lineage>
</organism>
<comment type="caution">
    <text evidence="2">The sequence shown here is derived from an EMBL/GenBank/DDBJ whole genome shotgun (WGS) entry which is preliminary data.</text>
</comment>
<evidence type="ECO:0000256" key="1">
    <source>
        <dbReference type="SAM" id="MobiDB-lite"/>
    </source>
</evidence>
<feature type="region of interest" description="Disordered" evidence="1">
    <location>
        <begin position="365"/>
        <end position="387"/>
    </location>
</feature>
<keyword evidence="3" id="KW-1185">Reference proteome</keyword>
<dbReference type="PANTHER" id="PTHR38790:SF9">
    <property type="entry name" value="F-BOX DOMAIN-CONTAINING PROTEIN"/>
    <property type="match status" value="1"/>
</dbReference>
<dbReference type="Proteomes" id="UP000766486">
    <property type="component" value="Unassembled WGS sequence"/>
</dbReference>
<dbReference type="PANTHER" id="PTHR38790">
    <property type="entry name" value="2EXR DOMAIN-CONTAINING PROTEIN-RELATED"/>
    <property type="match status" value="1"/>
</dbReference>
<evidence type="ECO:0000313" key="3">
    <source>
        <dbReference type="Proteomes" id="UP000766486"/>
    </source>
</evidence>
<proteinExistence type="predicted"/>
<sequence length="445" mass="51644">MATVSLNPGAYVFTLENLPQEIQALIYRFAVVEPSRWTKRHSLKCDITPSRANQMEPPPFVFSEVQLNYKATKMTTTTRCSCAKRKGLSLLLVSKFINRIASPIFWSQNTFCFLDAVEFIAAVKYNLRPEHREMIRSLSIISPDPSGAPIHISFAGERSKLMDDFWKTIKNCPSLQKLEVAYAYIQPTRKVSTHEHLDEMAEMLPNLSAISLCFLVPISRRGRGWDYPPPYYHDEWSHQVLYVKCSRSLPLLREKRWEEEELNNLYRDYHFNFRVYVSTASKIKFCGADIERLENYYGSWQIPKTLNAESNSRRLQLPNGETTIVKVYGLPLSAKARNVRVRYAKAQAQKNERRPDGTRVAEHEAMKMAKRRKRLNRQGEMEKERDEYQELQLARGVRRADLKAMEDKAARDEARTEAESVRKGIEATKVNRRLERKRVTNGLTA</sequence>
<protein>
    <submittedName>
        <fullName evidence="2">Uncharacterized protein</fullName>
    </submittedName>
</protein>
<gene>
    <name evidence="2" type="ORF">CLO192961_LOCUS252261</name>
</gene>
<accession>A0ABY6UDG9</accession>